<dbReference type="AlphaFoldDB" id="A0A0F9EKP7"/>
<accession>A0A0F9EKP7</accession>
<dbReference type="EMBL" id="LAZR01027077">
    <property type="protein sequence ID" value="KKL66831.1"/>
    <property type="molecule type" value="Genomic_DNA"/>
</dbReference>
<proteinExistence type="predicted"/>
<comment type="caution">
    <text evidence="1">The sequence shown here is derived from an EMBL/GenBank/DDBJ whole genome shotgun (WGS) entry which is preliminary data.</text>
</comment>
<name>A0A0F9EKP7_9ZZZZ</name>
<protein>
    <recommendedName>
        <fullName evidence="2">Bacteriophage Mu GpT domain-containing protein</fullName>
    </recommendedName>
</protein>
<evidence type="ECO:0008006" key="2">
    <source>
        <dbReference type="Google" id="ProtNLM"/>
    </source>
</evidence>
<organism evidence="1">
    <name type="scientific">marine sediment metagenome</name>
    <dbReference type="NCBI Taxonomy" id="412755"/>
    <lineage>
        <taxon>unclassified sequences</taxon>
        <taxon>metagenomes</taxon>
        <taxon>ecological metagenomes</taxon>
    </lineage>
</organism>
<reference evidence="1" key="1">
    <citation type="journal article" date="2015" name="Nature">
        <title>Complex archaea that bridge the gap between prokaryotes and eukaryotes.</title>
        <authorList>
            <person name="Spang A."/>
            <person name="Saw J.H."/>
            <person name="Jorgensen S.L."/>
            <person name="Zaremba-Niedzwiedzka K."/>
            <person name="Martijn J."/>
            <person name="Lind A.E."/>
            <person name="van Eijk R."/>
            <person name="Schleper C."/>
            <person name="Guy L."/>
            <person name="Ettema T.J."/>
        </authorList>
    </citation>
    <scope>NUCLEOTIDE SEQUENCE</scope>
</reference>
<evidence type="ECO:0000313" key="1">
    <source>
        <dbReference type="EMBL" id="KKL66831.1"/>
    </source>
</evidence>
<gene>
    <name evidence="1" type="ORF">LCGC14_2141060</name>
</gene>
<sequence>MEVQGDLALLFRSGLRSDFRDTFNEHETQYSQYLKVGSMDGPEIEATIIAGLRRLLEIGDGEPVTYEDIVLGPKVIGIDKEFGLGFTLTRKTVEDDQYNKANQGAKWLAHATQMTYEYRGGALLDDAFAGSTFLGIDSLPLCDESHTSIGHPSSTTWANEPANAIGFSIAGINALLNLHEGTVDHNGDPVITNPDTVIYNPSQITKAMQIFGSKLEPFTADNQDNVIGMKRLAGVKQVVKRFVTSTTTYFLFDSKMNDAHFLLRRKADFKDEEDFDTGAAKFKTTTRFLIWFVDPRGWTGSNAS</sequence>